<comment type="similarity">
    <text evidence="2">Belongs to the VTI1 family.</text>
</comment>
<dbReference type="RefSeq" id="XP_029238786.1">
    <property type="nucleotide sequence ID" value="XM_029381364.1"/>
</dbReference>
<gene>
    <name evidence="11" type="ORF">TraAM80_04437</name>
</gene>
<dbReference type="AlphaFoldDB" id="A0A422NJV1"/>
<comment type="subcellular location">
    <subcellularLocation>
        <location evidence="1">Membrane</location>
        <topology evidence="1">Single-pass type IV membrane protein</topology>
    </subcellularLocation>
</comment>
<dbReference type="EMBL" id="MKGL01000130">
    <property type="protein sequence ID" value="RNF05609.1"/>
    <property type="molecule type" value="Genomic_DNA"/>
</dbReference>
<dbReference type="GO" id="GO:0015031">
    <property type="term" value="P:protein transport"/>
    <property type="evidence" value="ECO:0007669"/>
    <property type="project" value="UniProtKB-KW"/>
</dbReference>
<accession>A0A422NJV1</accession>
<dbReference type="GO" id="GO:0006906">
    <property type="term" value="P:vesicle fusion"/>
    <property type="evidence" value="ECO:0007669"/>
    <property type="project" value="TreeGrafter"/>
</dbReference>
<evidence type="ECO:0000256" key="9">
    <source>
        <dbReference type="SAM" id="Coils"/>
    </source>
</evidence>
<keyword evidence="3" id="KW-0813">Transport</keyword>
<keyword evidence="5" id="KW-0653">Protein transport</keyword>
<evidence type="ECO:0000256" key="6">
    <source>
        <dbReference type="ARBA" id="ARBA00022989"/>
    </source>
</evidence>
<dbReference type="GO" id="GO:0005789">
    <property type="term" value="C:endoplasmic reticulum membrane"/>
    <property type="evidence" value="ECO:0007669"/>
    <property type="project" value="TreeGrafter"/>
</dbReference>
<keyword evidence="12" id="KW-1185">Reference proteome</keyword>
<reference evidence="11 12" key="1">
    <citation type="journal article" date="2018" name="BMC Genomics">
        <title>Genomic comparison of Trypanosoma conorhini and Trypanosoma rangeli to Trypanosoma cruzi strains of high and low virulence.</title>
        <authorList>
            <person name="Bradwell K.R."/>
            <person name="Koparde V.N."/>
            <person name="Matveyev A.V."/>
            <person name="Serrano M.G."/>
            <person name="Alves J.M."/>
            <person name="Parikh H."/>
            <person name="Huang B."/>
            <person name="Lee V."/>
            <person name="Espinosa-Alvarez O."/>
            <person name="Ortiz P.A."/>
            <person name="Costa-Martins A.G."/>
            <person name="Teixeira M.M."/>
            <person name="Buck G.A."/>
        </authorList>
    </citation>
    <scope>NUCLEOTIDE SEQUENCE [LARGE SCALE GENOMIC DNA]</scope>
    <source>
        <strain evidence="11 12">AM80</strain>
    </source>
</reference>
<keyword evidence="6 10" id="KW-1133">Transmembrane helix</keyword>
<name>A0A422NJV1_TRYRA</name>
<evidence type="ECO:0000313" key="12">
    <source>
        <dbReference type="Proteomes" id="UP000283634"/>
    </source>
</evidence>
<dbReference type="PANTHER" id="PTHR21230:SF26">
    <property type="entry name" value="VESICLE TRANSPORT THROUGH INTERACTION WITH T-SNARES HOMOLOG 1A"/>
    <property type="match status" value="1"/>
</dbReference>
<dbReference type="GO" id="GO:0031201">
    <property type="term" value="C:SNARE complex"/>
    <property type="evidence" value="ECO:0007669"/>
    <property type="project" value="TreeGrafter"/>
</dbReference>
<keyword evidence="8 10" id="KW-0472">Membrane</keyword>
<dbReference type="GeneID" id="40328370"/>
<feature type="coiled-coil region" evidence="9">
    <location>
        <begin position="10"/>
        <end position="37"/>
    </location>
</feature>
<dbReference type="GO" id="GO:0012507">
    <property type="term" value="C:ER to Golgi transport vesicle membrane"/>
    <property type="evidence" value="ECO:0007669"/>
    <property type="project" value="TreeGrafter"/>
</dbReference>
<dbReference type="GO" id="GO:0000149">
    <property type="term" value="F:SNARE binding"/>
    <property type="evidence" value="ECO:0007669"/>
    <property type="project" value="TreeGrafter"/>
</dbReference>
<evidence type="ECO:0000256" key="1">
    <source>
        <dbReference type="ARBA" id="ARBA00004211"/>
    </source>
</evidence>
<dbReference type="Proteomes" id="UP000283634">
    <property type="component" value="Unassembled WGS sequence"/>
</dbReference>
<proteinExistence type="inferred from homology"/>
<organism evidence="11 12">
    <name type="scientific">Trypanosoma rangeli</name>
    <dbReference type="NCBI Taxonomy" id="5698"/>
    <lineage>
        <taxon>Eukaryota</taxon>
        <taxon>Discoba</taxon>
        <taxon>Euglenozoa</taxon>
        <taxon>Kinetoplastea</taxon>
        <taxon>Metakinetoplastina</taxon>
        <taxon>Trypanosomatida</taxon>
        <taxon>Trypanosomatidae</taxon>
        <taxon>Trypanosoma</taxon>
        <taxon>Herpetosoma</taxon>
    </lineage>
</organism>
<dbReference type="PANTHER" id="PTHR21230">
    <property type="entry name" value="VESICLE TRANSPORT V-SNARE PROTEIN VTI1-RELATED"/>
    <property type="match status" value="1"/>
</dbReference>
<evidence type="ECO:0000313" key="11">
    <source>
        <dbReference type="EMBL" id="RNF05609.1"/>
    </source>
</evidence>
<evidence type="ECO:0000256" key="4">
    <source>
        <dbReference type="ARBA" id="ARBA00022692"/>
    </source>
</evidence>
<keyword evidence="7 9" id="KW-0175">Coiled coil</keyword>
<dbReference type="FunFam" id="1.20.5.110:FF:000002">
    <property type="entry name" value="Vesicle transport through interaction with t-SNAREsB"/>
    <property type="match status" value="1"/>
</dbReference>
<evidence type="ECO:0000256" key="3">
    <source>
        <dbReference type="ARBA" id="ARBA00022448"/>
    </source>
</evidence>
<dbReference type="GO" id="GO:0005484">
    <property type="term" value="F:SNAP receptor activity"/>
    <property type="evidence" value="ECO:0007669"/>
    <property type="project" value="TreeGrafter"/>
</dbReference>
<dbReference type="GO" id="GO:0005794">
    <property type="term" value="C:Golgi apparatus"/>
    <property type="evidence" value="ECO:0007669"/>
    <property type="project" value="TreeGrafter"/>
</dbReference>
<evidence type="ECO:0000256" key="5">
    <source>
        <dbReference type="ARBA" id="ARBA00022927"/>
    </source>
</evidence>
<protein>
    <submittedName>
        <fullName evidence="11">Vesicle transport v-SNARE 11</fullName>
    </submittedName>
</protein>
<dbReference type="Gene3D" id="1.20.58.400">
    <property type="entry name" value="t-snare proteins"/>
    <property type="match status" value="1"/>
</dbReference>
<sequence>MASGLFASYEEDFNENLQQVREAVAALQEALKQDSNSYEPPPATGPRSRAHQCQVMQQGLVNMRELVTSMLYESNDVEAGEARNETRRRVEDYKKMVTVLEEELCRLRRESQDADRMDLITGGNDTLDDATREVRVRALDNTEKLRQGTTALERAERTLHEAGDLGTSTFSTLRTQTETMRNFHSTIYNVDAELLESRRIVNQMQRTATKKRLCLMGIIAALTCCLVGMIFIR</sequence>
<evidence type="ECO:0000256" key="10">
    <source>
        <dbReference type="SAM" id="Phobius"/>
    </source>
</evidence>
<evidence type="ECO:0000256" key="8">
    <source>
        <dbReference type="ARBA" id="ARBA00023136"/>
    </source>
</evidence>
<dbReference type="Pfam" id="PF12352">
    <property type="entry name" value="V-SNARE_C"/>
    <property type="match status" value="1"/>
</dbReference>
<dbReference type="InterPro" id="IPR038407">
    <property type="entry name" value="v-SNARE_N_sf"/>
</dbReference>
<keyword evidence="4 10" id="KW-0812">Transmembrane</keyword>
<dbReference type="GO" id="GO:0031902">
    <property type="term" value="C:late endosome membrane"/>
    <property type="evidence" value="ECO:0007669"/>
    <property type="project" value="TreeGrafter"/>
</dbReference>
<evidence type="ECO:0000256" key="2">
    <source>
        <dbReference type="ARBA" id="ARBA00006108"/>
    </source>
</evidence>
<dbReference type="OMA" id="HETTHDV"/>
<dbReference type="Gene3D" id="1.20.5.110">
    <property type="match status" value="1"/>
</dbReference>
<comment type="caution">
    <text evidence="11">The sequence shown here is derived from an EMBL/GenBank/DDBJ whole genome shotgun (WGS) entry which is preliminary data.</text>
</comment>
<dbReference type="SUPFAM" id="SSF58038">
    <property type="entry name" value="SNARE fusion complex"/>
    <property type="match status" value="1"/>
</dbReference>
<feature type="transmembrane region" description="Helical" evidence="10">
    <location>
        <begin position="213"/>
        <end position="232"/>
    </location>
</feature>
<evidence type="ECO:0000256" key="7">
    <source>
        <dbReference type="ARBA" id="ARBA00023054"/>
    </source>
</evidence>
<dbReference type="OrthoDB" id="430637at2759"/>